<accession>A0ACA9K439</accession>
<evidence type="ECO:0000313" key="2">
    <source>
        <dbReference type="Proteomes" id="UP000789366"/>
    </source>
</evidence>
<dbReference type="EMBL" id="CAJVPW010000345">
    <property type="protein sequence ID" value="CAG8450955.1"/>
    <property type="molecule type" value="Genomic_DNA"/>
</dbReference>
<dbReference type="Proteomes" id="UP000789366">
    <property type="component" value="Unassembled WGS sequence"/>
</dbReference>
<gene>
    <name evidence="1" type="ORF">SPELUC_LOCUS793</name>
</gene>
<sequence>MQDLKLYKKPLMSWNSENDGWFNDINSSIFLFCTELVLLDSDEETDNSSVEVIISSLLLPFSDKMSDYFRKTPFEIFLALESPCYALILSTDELIAKSYEPITDLLDFYYEEKISEILYQRNALTSVEVPIDASKNKLATEEVL</sequence>
<proteinExistence type="predicted"/>
<protein>
    <submittedName>
        <fullName evidence="1">481_t:CDS:1</fullName>
    </submittedName>
</protein>
<comment type="caution">
    <text evidence="1">The sequence shown here is derived from an EMBL/GenBank/DDBJ whole genome shotgun (WGS) entry which is preliminary data.</text>
</comment>
<name>A0ACA9K439_9GLOM</name>
<organism evidence="1 2">
    <name type="scientific">Cetraspora pellucida</name>
    <dbReference type="NCBI Taxonomy" id="1433469"/>
    <lineage>
        <taxon>Eukaryota</taxon>
        <taxon>Fungi</taxon>
        <taxon>Fungi incertae sedis</taxon>
        <taxon>Mucoromycota</taxon>
        <taxon>Glomeromycotina</taxon>
        <taxon>Glomeromycetes</taxon>
        <taxon>Diversisporales</taxon>
        <taxon>Gigasporaceae</taxon>
        <taxon>Cetraspora</taxon>
    </lineage>
</organism>
<evidence type="ECO:0000313" key="1">
    <source>
        <dbReference type="EMBL" id="CAG8450955.1"/>
    </source>
</evidence>
<reference evidence="1" key="1">
    <citation type="submission" date="2021-06" db="EMBL/GenBank/DDBJ databases">
        <authorList>
            <person name="Kallberg Y."/>
            <person name="Tangrot J."/>
            <person name="Rosling A."/>
        </authorList>
    </citation>
    <scope>NUCLEOTIDE SEQUENCE</scope>
    <source>
        <strain evidence="1">28 12/20/2015</strain>
    </source>
</reference>
<keyword evidence="2" id="KW-1185">Reference proteome</keyword>